<feature type="transmembrane region" description="Helical" evidence="6">
    <location>
        <begin position="126"/>
        <end position="143"/>
    </location>
</feature>
<feature type="transmembrane region" description="Helical" evidence="6">
    <location>
        <begin position="446"/>
        <end position="467"/>
    </location>
</feature>
<protein>
    <recommendedName>
        <fullName evidence="7">Major facilitator superfamily (MFS) profile domain-containing protein</fullName>
    </recommendedName>
</protein>
<keyword evidence="5 6" id="KW-0472">Membrane</keyword>
<keyword evidence="2" id="KW-0813">Transport</keyword>
<dbReference type="PROSITE" id="PS50850">
    <property type="entry name" value="MFS"/>
    <property type="match status" value="1"/>
</dbReference>
<gene>
    <name evidence="8" type="ORF">N8I77_012677</name>
</gene>
<feature type="transmembrane region" description="Helical" evidence="6">
    <location>
        <begin position="67"/>
        <end position="85"/>
    </location>
</feature>
<name>A0AAD9S422_PHOAM</name>
<sequence length="486" mass="52835">MAAMKDSSEAQLQDETIEKYSVFSSTQKWCITALVAYAAWFSTLSSFIYFPALHQLADYFSVSPGKINLTITSYMAVATVAPMLIGDAADILGRRPIYVFVLGMYVAANIAIASSKSYASLLGLRVLQALAISGTFSVAYGVITDIASPAERGSFVSAVSFAITIAPSIGPVLGGGIAYSAGWTWIFWFLAVASGVCLVLMIFLLPETSRNVVGNGSTKPSGYLVFPVLRPMRPWKTSDAPVNRLIRVPNPFKSLIILLRKDNATIILACGLLYVVYTCINASLSTLFIEIYQLNQWQAGLIYLPFGLGGTVSTFISGPLLDQAYRNARAKRGLPTDRAMADDLDNFPVEKARLSAIWAPLALTICSIMAFGWVLEFRRNLAIPLCLQFLVGLCMQLDFSIYNTLLVDKNHKSPAAAQASSNIVRCTLAAITIAFLQDLISSIGIGWTYTLMGGLCIGSMGLFFLDYHLGFTWRQRSSGAGERHIN</sequence>
<feature type="transmembrane region" description="Helical" evidence="6">
    <location>
        <begin position="185"/>
        <end position="205"/>
    </location>
</feature>
<comment type="caution">
    <text evidence="8">The sequence shown here is derived from an EMBL/GenBank/DDBJ whole genome shotgun (WGS) entry which is preliminary data.</text>
</comment>
<evidence type="ECO:0000256" key="6">
    <source>
        <dbReference type="SAM" id="Phobius"/>
    </source>
</evidence>
<keyword evidence="3 6" id="KW-0812">Transmembrane</keyword>
<dbReference type="FunFam" id="1.20.1250.20:FF:000172">
    <property type="entry name" value="MFS multidrug resistance transporter"/>
    <property type="match status" value="1"/>
</dbReference>
<dbReference type="PANTHER" id="PTHR23502">
    <property type="entry name" value="MAJOR FACILITATOR SUPERFAMILY"/>
    <property type="match status" value="1"/>
</dbReference>
<evidence type="ECO:0000256" key="5">
    <source>
        <dbReference type="ARBA" id="ARBA00023136"/>
    </source>
</evidence>
<evidence type="ECO:0000256" key="3">
    <source>
        <dbReference type="ARBA" id="ARBA00022692"/>
    </source>
</evidence>
<dbReference type="GO" id="GO:0005886">
    <property type="term" value="C:plasma membrane"/>
    <property type="evidence" value="ECO:0007669"/>
    <property type="project" value="TreeGrafter"/>
</dbReference>
<evidence type="ECO:0000259" key="7">
    <source>
        <dbReference type="PROSITE" id="PS50850"/>
    </source>
</evidence>
<dbReference type="PANTHER" id="PTHR23502:SF51">
    <property type="entry name" value="QUINIDINE RESISTANCE PROTEIN 1-RELATED"/>
    <property type="match status" value="1"/>
</dbReference>
<keyword evidence="9" id="KW-1185">Reference proteome</keyword>
<evidence type="ECO:0000256" key="4">
    <source>
        <dbReference type="ARBA" id="ARBA00022989"/>
    </source>
</evidence>
<dbReference type="InterPro" id="IPR011701">
    <property type="entry name" value="MFS"/>
</dbReference>
<feature type="transmembrane region" description="Helical" evidence="6">
    <location>
        <begin position="301"/>
        <end position="321"/>
    </location>
</feature>
<reference evidence="8" key="1">
    <citation type="submission" date="2023-06" db="EMBL/GenBank/DDBJ databases">
        <authorList>
            <person name="Noh H."/>
        </authorList>
    </citation>
    <scope>NUCLEOTIDE SEQUENCE</scope>
    <source>
        <strain evidence="8">DUCC20226</strain>
    </source>
</reference>
<evidence type="ECO:0000313" key="9">
    <source>
        <dbReference type="Proteomes" id="UP001265746"/>
    </source>
</evidence>
<dbReference type="EMBL" id="JAUJFL010000009">
    <property type="protein sequence ID" value="KAK2597925.1"/>
    <property type="molecule type" value="Genomic_DNA"/>
</dbReference>
<feature type="transmembrane region" description="Helical" evidence="6">
    <location>
        <begin position="97"/>
        <end position="114"/>
    </location>
</feature>
<accession>A0AAD9S422</accession>
<feature type="transmembrane region" description="Helical" evidence="6">
    <location>
        <begin position="356"/>
        <end position="375"/>
    </location>
</feature>
<dbReference type="InterPro" id="IPR020846">
    <property type="entry name" value="MFS_dom"/>
</dbReference>
<proteinExistence type="predicted"/>
<dbReference type="Gene3D" id="1.20.1250.20">
    <property type="entry name" value="MFS general substrate transporter like domains"/>
    <property type="match status" value="1"/>
</dbReference>
<evidence type="ECO:0000256" key="1">
    <source>
        <dbReference type="ARBA" id="ARBA00004141"/>
    </source>
</evidence>
<dbReference type="AlphaFoldDB" id="A0AAD9S422"/>
<dbReference type="Proteomes" id="UP001265746">
    <property type="component" value="Unassembled WGS sequence"/>
</dbReference>
<evidence type="ECO:0000256" key="2">
    <source>
        <dbReference type="ARBA" id="ARBA00022448"/>
    </source>
</evidence>
<keyword evidence="4 6" id="KW-1133">Transmembrane helix</keyword>
<organism evidence="8 9">
    <name type="scientific">Phomopsis amygdali</name>
    <name type="common">Fusicoccum amygdali</name>
    <dbReference type="NCBI Taxonomy" id="1214568"/>
    <lineage>
        <taxon>Eukaryota</taxon>
        <taxon>Fungi</taxon>
        <taxon>Dikarya</taxon>
        <taxon>Ascomycota</taxon>
        <taxon>Pezizomycotina</taxon>
        <taxon>Sordariomycetes</taxon>
        <taxon>Sordariomycetidae</taxon>
        <taxon>Diaporthales</taxon>
        <taxon>Diaporthaceae</taxon>
        <taxon>Diaporthe</taxon>
    </lineage>
</organism>
<feature type="domain" description="Major facilitator superfamily (MFS) profile" evidence="7">
    <location>
        <begin position="31"/>
        <end position="486"/>
    </location>
</feature>
<dbReference type="InterPro" id="IPR036259">
    <property type="entry name" value="MFS_trans_sf"/>
</dbReference>
<dbReference type="SUPFAM" id="SSF103473">
    <property type="entry name" value="MFS general substrate transporter"/>
    <property type="match status" value="1"/>
</dbReference>
<comment type="subcellular location">
    <subcellularLocation>
        <location evidence="1">Membrane</location>
        <topology evidence="1">Multi-pass membrane protein</topology>
    </subcellularLocation>
</comment>
<feature type="transmembrane region" description="Helical" evidence="6">
    <location>
        <begin position="266"/>
        <end position="289"/>
    </location>
</feature>
<dbReference type="Pfam" id="PF07690">
    <property type="entry name" value="MFS_1"/>
    <property type="match status" value="1"/>
</dbReference>
<dbReference type="GO" id="GO:0022857">
    <property type="term" value="F:transmembrane transporter activity"/>
    <property type="evidence" value="ECO:0007669"/>
    <property type="project" value="InterPro"/>
</dbReference>
<feature type="transmembrane region" description="Helical" evidence="6">
    <location>
        <begin position="29"/>
        <end position="52"/>
    </location>
</feature>
<evidence type="ECO:0000313" key="8">
    <source>
        <dbReference type="EMBL" id="KAK2597925.1"/>
    </source>
</evidence>
<feature type="transmembrane region" description="Helical" evidence="6">
    <location>
        <begin position="155"/>
        <end position="179"/>
    </location>
</feature>